<sequence>MLDGQFLFTSVSVACYARAQGYEFRIFISTDFASLIHCIYNYLHIIFRRFEDYIDNGTEIAFFDRFYNWEIAAGSYIVRNSNWSQQFLKGFADYEYRLPTEYHGTDNGALHAYIAEMLFSDTRRSELEFCLRIYYNLKSYKDLFTFEACVRQMIGMHTKIGNIQIYKKGTAWVRDNWMTNSKWSPDKDFMLHNWKIHQLRRYRQSDLLHGASKAEWFNPFKGIIQLELCAPG</sequence>
<dbReference type="Gene3D" id="3.90.550.10">
    <property type="entry name" value="Spore Coat Polysaccharide Biosynthesis Protein SpsA, Chain A"/>
    <property type="match status" value="1"/>
</dbReference>
<gene>
    <name evidence="1" type="ORF">HPBE_LOCUS13386</name>
</gene>
<dbReference type="AlphaFoldDB" id="A0A3P8D622"/>
<reference evidence="1" key="1">
    <citation type="submission" date="2018-11" db="EMBL/GenBank/DDBJ databases">
        <authorList>
            <consortium name="Pathogen Informatics"/>
        </authorList>
    </citation>
    <scope>NUCLEOTIDE SEQUENCE [LARGE SCALE GENOMIC DNA]</scope>
</reference>
<proteinExistence type="predicted"/>
<dbReference type="InterPro" id="IPR029044">
    <property type="entry name" value="Nucleotide-diphossugar_trans"/>
</dbReference>
<dbReference type="EMBL" id="UZAH01027894">
    <property type="protein sequence ID" value="VDO95938.1"/>
    <property type="molecule type" value="Genomic_DNA"/>
</dbReference>
<protein>
    <submittedName>
        <fullName evidence="1">Uncharacterized protein</fullName>
    </submittedName>
</protein>
<evidence type="ECO:0000313" key="1">
    <source>
        <dbReference type="EMBL" id="VDO95938.1"/>
    </source>
</evidence>
<dbReference type="InterPro" id="IPR004988">
    <property type="entry name" value="DUF273"/>
</dbReference>
<dbReference type="PANTHER" id="PTHR31562:SF9">
    <property type="entry name" value="GLYCOSYLTRANSFERASE FAMILY 8 PROTEIN"/>
    <property type="match status" value="1"/>
</dbReference>
<dbReference type="PANTHER" id="PTHR31562">
    <property type="entry name" value="PROTEIN CBG18972"/>
    <property type="match status" value="1"/>
</dbReference>
<dbReference type="Pfam" id="PF03314">
    <property type="entry name" value="DUF273"/>
    <property type="match status" value="1"/>
</dbReference>
<dbReference type="OrthoDB" id="407658at2759"/>
<name>A0A3P8D622_HELPZ</name>
<accession>A0A3P8D622</accession>
<organism evidence="1">
    <name type="scientific">Heligmosomoides polygyrus</name>
    <name type="common">Parasitic roundworm</name>
    <dbReference type="NCBI Taxonomy" id="6339"/>
    <lineage>
        <taxon>Eukaryota</taxon>
        <taxon>Metazoa</taxon>
        <taxon>Ecdysozoa</taxon>
        <taxon>Nematoda</taxon>
        <taxon>Chromadorea</taxon>
        <taxon>Rhabditida</taxon>
        <taxon>Rhabditina</taxon>
        <taxon>Rhabditomorpha</taxon>
        <taxon>Strongyloidea</taxon>
        <taxon>Heligmosomidae</taxon>
        <taxon>Heligmosomoides</taxon>
    </lineage>
</organism>